<keyword evidence="4" id="KW-1185">Reference proteome</keyword>
<evidence type="ECO:0000313" key="3">
    <source>
        <dbReference type="EMBL" id="QQP53457.1"/>
    </source>
</evidence>
<dbReference type="InterPro" id="IPR036361">
    <property type="entry name" value="SAP_dom_sf"/>
</dbReference>
<dbReference type="Proteomes" id="UP000595437">
    <property type="component" value="Chromosome 4"/>
</dbReference>
<organism evidence="3 4">
    <name type="scientific">Caligus rogercresseyi</name>
    <name type="common">Sea louse</name>
    <dbReference type="NCBI Taxonomy" id="217165"/>
    <lineage>
        <taxon>Eukaryota</taxon>
        <taxon>Metazoa</taxon>
        <taxon>Ecdysozoa</taxon>
        <taxon>Arthropoda</taxon>
        <taxon>Crustacea</taxon>
        <taxon>Multicrustacea</taxon>
        <taxon>Hexanauplia</taxon>
        <taxon>Copepoda</taxon>
        <taxon>Siphonostomatoida</taxon>
        <taxon>Caligidae</taxon>
        <taxon>Caligus</taxon>
    </lineage>
</organism>
<evidence type="ECO:0000259" key="2">
    <source>
        <dbReference type="PROSITE" id="PS50800"/>
    </source>
</evidence>
<dbReference type="InterPro" id="IPR003034">
    <property type="entry name" value="SAP_dom"/>
</dbReference>
<protein>
    <recommendedName>
        <fullName evidence="2">SAP domain-containing protein</fullName>
    </recommendedName>
</protein>
<dbReference type="EMBL" id="CP045893">
    <property type="protein sequence ID" value="QQP53457.1"/>
    <property type="molecule type" value="Genomic_DNA"/>
</dbReference>
<evidence type="ECO:0000256" key="1">
    <source>
        <dbReference type="SAM" id="MobiDB-lite"/>
    </source>
</evidence>
<feature type="compositionally biased region" description="Basic and acidic residues" evidence="1">
    <location>
        <begin position="90"/>
        <end position="113"/>
    </location>
</feature>
<dbReference type="OrthoDB" id="6159259at2759"/>
<dbReference type="Gene3D" id="1.10.720.30">
    <property type="entry name" value="SAP domain"/>
    <property type="match status" value="1"/>
</dbReference>
<name>A0A7T8KCM6_CALRO</name>
<accession>A0A7T8KCM6</accession>
<proteinExistence type="predicted"/>
<reference evidence="3" key="1">
    <citation type="journal article" name="Sci. Data">
        <title>Chromosome-scale genome assembly of the sea louse Caligus rogercresseyi by SMRT sequencing and Hi-C analysis.</title>
        <authorList>
            <person name="Gallardo-Escarate C."/>
            <person name="Valenzuela-Munoz V."/>
            <person name="Nunez-Acuna G."/>
            <person name="Valenzuela-Miranda D."/>
            <person name="Goncalves A.T."/>
            <person name="Escobar-Sepulveda H."/>
            <person name="Liachko I."/>
            <person name="Nelson B."/>
            <person name="Roberts S."/>
            <person name="Warren W."/>
        </authorList>
    </citation>
    <scope>NUCLEOTIDE SEQUENCE</scope>
    <source>
        <tissue evidence="3">Whole tissue</tissue>
    </source>
</reference>
<feature type="compositionally biased region" description="Polar residues" evidence="1">
    <location>
        <begin position="120"/>
        <end position="134"/>
    </location>
</feature>
<gene>
    <name evidence="3" type="ORF">FKW44_005958</name>
</gene>
<feature type="domain" description="SAP" evidence="2">
    <location>
        <begin position="13"/>
        <end position="47"/>
    </location>
</feature>
<dbReference type="Pfam" id="PF02037">
    <property type="entry name" value="SAP"/>
    <property type="match status" value="1"/>
</dbReference>
<feature type="region of interest" description="Disordered" evidence="1">
    <location>
        <begin position="51"/>
        <end position="134"/>
    </location>
</feature>
<dbReference type="PROSITE" id="PS50800">
    <property type="entry name" value="SAP"/>
    <property type="match status" value="1"/>
</dbReference>
<evidence type="ECO:0000313" key="4">
    <source>
        <dbReference type="Proteomes" id="UP000595437"/>
    </source>
</evidence>
<dbReference type="AlphaFoldDB" id="A0A7T8KCM6"/>
<feature type="compositionally biased region" description="Acidic residues" evidence="1">
    <location>
        <begin position="54"/>
        <end position="68"/>
    </location>
</feature>
<sequence>MKVELEEGDWREVEDLRVVDLRALLGKFELSKTGTKPVLIKRLEAHLSEIGGKEEEENVVEETPEEILDEAKMSPRQVKQRTQSMKAKRKEREESQERHTRSKTRNLERKEGKNLAPLVLTSNPKTKLKQNQAQ</sequence>
<dbReference type="SUPFAM" id="SSF68906">
    <property type="entry name" value="SAP domain"/>
    <property type="match status" value="1"/>
</dbReference>
<dbReference type="SMART" id="SM00513">
    <property type="entry name" value="SAP"/>
    <property type="match status" value="1"/>
</dbReference>